<feature type="compositionally biased region" description="Basic and acidic residues" evidence="1">
    <location>
        <begin position="216"/>
        <end position="241"/>
    </location>
</feature>
<evidence type="ECO:0000313" key="2">
    <source>
        <dbReference type="EMBL" id="ETO13096.1"/>
    </source>
</evidence>
<dbReference type="InterPro" id="IPR016024">
    <property type="entry name" value="ARM-type_fold"/>
</dbReference>
<protein>
    <submittedName>
        <fullName evidence="2">Uncharacterized protein</fullName>
    </submittedName>
</protein>
<dbReference type="Gene3D" id="3.30.70.2850">
    <property type="match status" value="1"/>
</dbReference>
<dbReference type="SUPFAM" id="SSF48371">
    <property type="entry name" value="ARM repeat"/>
    <property type="match status" value="1"/>
</dbReference>
<comment type="caution">
    <text evidence="2">The sequence shown here is derived from an EMBL/GenBank/DDBJ whole genome shotgun (WGS) entry which is preliminary data.</text>
</comment>
<keyword evidence="3" id="KW-1185">Reference proteome</keyword>
<feature type="compositionally biased region" description="Acidic residues" evidence="1">
    <location>
        <begin position="183"/>
        <end position="215"/>
    </location>
</feature>
<organism evidence="2 3">
    <name type="scientific">Reticulomyxa filosa</name>
    <dbReference type="NCBI Taxonomy" id="46433"/>
    <lineage>
        <taxon>Eukaryota</taxon>
        <taxon>Sar</taxon>
        <taxon>Rhizaria</taxon>
        <taxon>Retaria</taxon>
        <taxon>Foraminifera</taxon>
        <taxon>Monothalamids</taxon>
        <taxon>Reticulomyxidae</taxon>
        <taxon>Reticulomyxa</taxon>
    </lineage>
</organism>
<sequence>MEFMNVINANALRERSSVEEMKGVIGEPLGILNMQEREKTRALMSPGKTGGRGDLTVSAAVAVPVSIATSIGSMAIKPLGADDTIQILSSTLAEPPTPLNVKLFLDHHHEFLVTSAIQECQQASEKTIRQKYGNPMEERWLSTQQKLIKFLKPKPLGADGRPTSRAVLRPSLLNFSRFQVGREEDEDDEDDDEDDEEEEDEDEDEDEEEEEEEENEEKKIVDMDEKGKMSEKKEERSMLSRKNESVFVDKSGMDKSFVQKVNLDDRDIAFANVIVDICCDKCALESPLQVTSSPSIFARLAHLQHRLLNQQTLTTSMCACKTLCDLWTCGLFLIHERYEEEKGKEQENSVMQIDQKPNKIRPYEFYSAYCGGGGSDSDDALALGLERYLVIGSLGHHHYVFRERMIEEVHSALVESVQMSEIRATFSNERLVCEFVQHRMKSDTFASLNLPSIVSLFQYQLPLFPLIYYAIRIGDFSLAIHFSSLTAIERIFFFFF</sequence>
<feature type="region of interest" description="Disordered" evidence="1">
    <location>
        <begin position="178"/>
        <end position="241"/>
    </location>
</feature>
<name>X6MHE4_RETFI</name>
<accession>X6MHE4</accession>
<gene>
    <name evidence="2" type="ORF">RFI_24279</name>
</gene>
<proteinExistence type="predicted"/>
<evidence type="ECO:0000313" key="3">
    <source>
        <dbReference type="Proteomes" id="UP000023152"/>
    </source>
</evidence>
<dbReference type="EMBL" id="ASPP01020834">
    <property type="protein sequence ID" value="ETO13096.1"/>
    <property type="molecule type" value="Genomic_DNA"/>
</dbReference>
<dbReference type="Proteomes" id="UP000023152">
    <property type="component" value="Unassembled WGS sequence"/>
</dbReference>
<evidence type="ECO:0000256" key="1">
    <source>
        <dbReference type="SAM" id="MobiDB-lite"/>
    </source>
</evidence>
<dbReference type="AlphaFoldDB" id="X6MHE4"/>
<reference evidence="2 3" key="1">
    <citation type="journal article" date="2013" name="Curr. Biol.">
        <title>The Genome of the Foraminiferan Reticulomyxa filosa.</title>
        <authorList>
            <person name="Glockner G."/>
            <person name="Hulsmann N."/>
            <person name="Schleicher M."/>
            <person name="Noegel A.A."/>
            <person name="Eichinger L."/>
            <person name="Gallinger C."/>
            <person name="Pawlowski J."/>
            <person name="Sierra R."/>
            <person name="Euteneuer U."/>
            <person name="Pillet L."/>
            <person name="Moustafa A."/>
            <person name="Platzer M."/>
            <person name="Groth M."/>
            <person name="Szafranski K."/>
            <person name="Schliwa M."/>
        </authorList>
    </citation>
    <scope>NUCLEOTIDE SEQUENCE [LARGE SCALE GENOMIC DNA]</scope>
</reference>